<protein>
    <recommendedName>
        <fullName evidence="3">Peptidase MA-like domain-containing protein</fullName>
    </recommendedName>
</protein>
<name>A0A351JT08_UNCKA</name>
<dbReference type="Proteomes" id="UP000264072">
    <property type="component" value="Unassembled WGS sequence"/>
</dbReference>
<evidence type="ECO:0000313" key="1">
    <source>
        <dbReference type="EMBL" id="HAZ29428.1"/>
    </source>
</evidence>
<dbReference type="AlphaFoldDB" id="A0A351JT08"/>
<evidence type="ECO:0008006" key="3">
    <source>
        <dbReference type="Google" id="ProtNLM"/>
    </source>
</evidence>
<organism evidence="1 2">
    <name type="scientific">candidate division WWE3 bacterium</name>
    <dbReference type="NCBI Taxonomy" id="2053526"/>
    <lineage>
        <taxon>Bacteria</taxon>
        <taxon>Katanobacteria</taxon>
    </lineage>
</organism>
<accession>A0A351JT08</accession>
<dbReference type="EMBL" id="DNHX01000013">
    <property type="protein sequence ID" value="HAZ29428.1"/>
    <property type="molecule type" value="Genomic_DNA"/>
</dbReference>
<evidence type="ECO:0000313" key="2">
    <source>
        <dbReference type="Proteomes" id="UP000264072"/>
    </source>
</evidence>
<sequence>MIGLYLKHESAEQALVVPSVTMLSSKNVEHENEDAKVLRKTDSYLREAVEHDSAFYRLTLTGLPPAFIGNRSDINTFCERDTEEWLIGSNTRFGLILLDPRLYKNTAEKHGLIPQTGHLFSEDTYSRTIKHEVGHVYFGALLGTDSRRPFLRWLNEGTQYAAAGQMTPSKVPYETFDPDILENSMSIKFFYQNSAAAVMRFIEVYGQGGFIDRLHVFLGRMGQEFIKADKGEFANPKQVYKKSFLELFGFEPTKGNMKYFVMTGHIPEKTDAVIK</sequence>
<proteinExistence type="predicted"/>
<comment type="caution">
    <text evidence="1">The sequence shown here is derived from an EMBL/GenBank/DDBJ whole genome shotgun (WGS) entry which is preliminary data.</text>
</comment>
<gene>
    <name evidence="1" type="ORF">DCY43_01575</name>
</gene>
<reference evidence="1 2" key="1">
    <citation type="journal article" date="2018" name="Nat. Biotechnol.">
        <title>A standardized bacterial taxonomy based on genome phylogeny substantially revises the tree of life.</title>
        <authorList>
            <person name="Parks D.H."/>
            <person name="Chuvochina M."/>
            <person name="Waite D.W."/>
            <person name="Rinke C."/>
            <person name="Skarshewski A."/>
            <person name="Chaumeil P.A."/>
            <person name="Hugenholtz P."/>
        </authorList>
    </citation>
    <scope>NUCLEOTIDE SEQUENCE [LARGE SCALE GENOMIC DNA]</scope>
    <source>
        <strain evidence="1">UBA10185</strain>
    </source>
</reference>